<dbReference type="CDD" id="cd00158">
    <property type="entry name" value="RHOD"/>
    <property type="match status" value="1"/>
</dbReference>
<dbReference type="Pfam" id="PF00581">
    <property type="entry name" value="Rhodanese"/>
    <property type="match status" value="1"/>
</dbReference>
<dbReference type="EMBL" id="JAGMVS010000051">
    <property type="protein sequence ID" value="MCM2437140.1"/>
    <property type="molecule type" value="Genomic_DNA"/>
</dbReference>
<sequence length="118" mass="13313">MQKKNPSARKNINNNLTPQAIAQSIVSKNSPYFLIDIRKIPDEQHVKYIKSAHSIPHSELRALLPQFDKQKIYIICDWYAGSLASRKAIVTLLDAGLDAHELPGGVDVWYQMNLPTDS</sequence>
<evidence type="ECO:0000259" key="1">
    <source>
        <dbReference type="PROSITE" id="PS50206"/>
    </source>
</evidence>
<comment type="caution">
    <text evidence="2">The sequence shown here is derived from an EMBL/GenBank/DDBJ whole genome shotgun (WGS) entry which is preliminary data.</text>
</comment>
<dbReference type="PROSITE" id="PS50206">
    <property type="entry name" value="RHODANESE_3"/>
    <property type="match status" value="1"/>
</dbReference>
<dbReference type="InterPro" id="IPR001763">
    <property type="entry name" value="Rhodanese-like_dom"/>
</dbReference>
<dbReference type="SUPFAM" id="SSF52821">
    <property type="entry name" value="Rhodanese/Cell cycle control phosphatase"/>
    <property type="match status" value="1"/>
</dbReference>
<keyword evidence="3" id="KW-1185">Reference proteome</keyword>
<name>A0ABT0VKZ3_9LACO</name>
<evidence type="ECO:0000313" key="2">
    <source>
        <dbReference type="EMBL" id="MCM2437140.1"/>
    </source>
</evidence>
<evidence type="ECO:0000313" key="3">
    <source>
        <dbReference type="Proteomes" id="UP001057481"/>
    </source>
</evidence>
<reference evidence="2" key="1">
    <citation type="submission" date="2021-04" db="EMBL/GenBank/DDBJ databases">
        <title>Taxonomic assessment of Weissella genus.</title>
        <authorList>
            <person name="Fanelli F."/>
            <person name="Chieffi D."/>
            <person name="Dell'Aquila A."/>
            <person name="Gyu-Sung C."/>
            <person name="Franz C.M.A.P."/>
            <person name="Fusco V."/>
        </authorList>
    </citation>
    <scope>NUCLEOTIDE SEQUENCE</scope>
    <source>
        <strain evidence="2">LMG 25373</strain>
    </source>
</reference>
<feature type="domain" description="Rhodanese" evidence="1">
    <location>
        <begin position="28"/>
        <end position="118"/>
    </location>
</feature>
<gene>
    <name evidence="2" type="ORF">KAK10_04255</name>
</gene>
<dbReference type="Proteomes" id="UP001057481">
    <property type="component" value="Unassembled WGS sequence"/>
</dbReference>
<dbReference type="RefSeq" id="WP_205144242.1">
    <property type="nucleotide sequence ID" value="NZ_JAFBDN010000027.1"/>
</dbReference>
<organism evidence="2 3">
    <name type="scientific">Periweissella beninensis</name>
    <dbReference type="NCBI Taxonomy" id="504936"/>
    <lineage>
        <taxon>Bacteria</taxon>
        <taxon>Bacillati</taxon>
        <taxon>Bacillota</taxon>
        <taxon>Bacilli</taxon>
        <taxon>Lactobacillales</taxon>
        <taxon>Lactobacillaceae</taxon>
        <taxon>Periweissella</taxon>
    </lineage>
</organism>
<dbReference type="InterPro" id="IPR036873">
    <property type="entry name" value="Rhodanese-like_dom_sf"/>
</dbReference>
<dbReference type="Gene3D" id="3.40.250.10">
    <property type="entry name" value="Rhodanese-like domain"/>
    <property type="match status" value="1"/>
</dbReference>
<accession>A0ABT0VKZ3</accession>
<protein>
    <submittedName>
        <fullName evidence="2">Rhodanese-like domain-containing protein</fullName>
    </submittedName>
</protein>
<proteinExistence type="predicted"/>